<evidence type="ECO:0000256" key="6">
    <source>
        <dbReference type="SAM" id="SignalP"/>
    </source>
</evidence>
<keyword evidence="5" id="KW-0998">Cell outer membrane</keyword>
<reference evidence="8 9" key="1">
    <citation type="submission" date="2023-03" db="EMBL/GenBank/DDBJ databases">
        <title>Strain YYF002 represents a novel species in the genus Winogradskyella isolated from seawater.</title>
        <authorList>
            <person name="Fu Z.-Y."/>
        </authorList>
    </citation>
    <scope>NUCLEOTIDE SEQUENCE [LARGE SCALE GENOMIC DNA]</scope>
    <source>
        <strain evidence="8 9">YYF002</strain>
    </source>
</reference>
<dbReference type="EMBL" id="JARSBN010000007">
    <property type="protein sequence ID" value="MDG4716775.1"/>
    <property type="molecule type" value="Genomic_DNA"/>
</dbReference>
<dbReference type="SUPFAM" id="SSF48452">
    <property type="entry name" value="TPR-like"/>
    <property type="match status" value="1"/>
</dbReference>
<comment type="subcellular location">
    <subcellularLocation>
        <location evidence="1">Cell outer membrane</location>
    </subcellularLocation>
</comment>
<dbReference type="InterPro" id="IPR011990">
    <property type="entry name" value="TPR-like_helical_dom_sf"/>
</dbReference>
<dbReference type="Gene3D" id="1.25.40.10">
    <property type="entry name" value="Tetratricopeptide repeat domain"/>
    <property type="match status" value="1"/>
</dbReference>
<evidence type="ECO:0000313" key="9">
    <source>
        <dbReference type="Proteomes" id="UP001529085"/>
    </source>
</evidence>
<evidence type="ECO:0000256" key="3">
    <source>
        <dbReference type="ARBA" id="ARBA00022729"/>
    </source>
</evidence>
<evidence type="ECO:0000256" key="1">
    <source>
        <dbReference type="ARBA" id="ARBA00004442"/>
    </source>
</evidence>
<dbReference type="CDD" id="cd08977">
    <property type="entry name" value="SusD"/>
    <property type="match status" value="1"/>
</dbReference>
<dbReference type="InterPro" id="IPR012944">
    <property type="entry name" value="SusD_RagB_dom"/>
</dbReference>
<evidence type="ECO:0000256" key="2">
    <source>
        <dbReference type="ARBA" id="ARBA00006275"/>
    </source>
</evidence>
<dbReference type="Proteomes" id="UP001529085">
    <property type="component" value="Unassembled WGS sequence"/>
</dbReference>
<keyword evidence="9" id="KW-1185">Reference proteome</keyword>
<comment type="caution">
    <text evidence="8">The sequence shown here is derived from an EMBL/GenBank/DDBJ whole genome shotgun (WGS) entry which is preliminary data.</text>
</comment>
<comment type="similarity">
    <text evidence="2">Belongs to the SusD family.</text>
</comment>
<evidence type="ECO:0000313" key="8">
    <source>
        <dbReference type="EMBL" id="MDG4716775.1"/>
    </source>
</evidence>
<evidence type="ECO:0000256" key="4">
    <source>
        <dbReference type="ARBA" id="ARBA00023136"/>
    </source>
</evidence>
<dbReference type="Gene3D" id="1.10.3780.10">
    <property type="entry name" value="SusD-like"/>
    <property type="match status" value="1"/>
</dbReference>
<sequence length="543" mass="60891">MKNKYINNKAMMLRTIKSFLLVFAVVLFAQSCADRLDLQPEDNRLSADAAFEDPDAYKQFLAKIYAGISLSGQEGPAGFPDLAGLDEGFSNYLRLYWKMQELTTDEAIIAWNDGTIHDLHNQVWTSGNEFIRTMYSRLLYQVALCNEFLRQTTDGKLDGRGVSSDLRTEIQTFRAEARFMRALTYWHAMDLYANPPFITENDPIGAFLPPQIQRADLFNYVESELLDIMDNMAAPRANEYGRADRAAAWMLLAKMYLNAEVYTGTPRYADVITYTNNIIGAGYTIPSIPYFHSFLADNDSNGAEEEVIFTIPFDGLRTQAFGGMTFLTHAPVGGSMDPSEFGINGGWFGVRTTPTFVEKFPGEENSNDGRELFYTDGQNKDILTVATFTDGFAIAKYRNVDVNGNPGSDTTGDHTDIDFPMFRLADAYLMYAEAVLRGGGGSMGTAVDYINELRVRAYGDTSGNISQSDLDLDFILDERARELYWEAHRRTDLIRFNQFSDNGVWQWKGGVQSGTTTDSFRDVMPLPATDLGINTNLEQNTGY</sequence>
<dbReference type="PROSITE" id="PS51257">
    <property type="entry name" value="PROKAR_LIPOPROTEIN"/>
    <property type="match status" value="1"/>
</dbReference>
<proteinExistence type="inferred from homology"/>
<gene>
    <name evidence="8" type="ORF">P7122_12885</name>
</gene>
<name>A0ABT6G465_9FLAO</name>
<evidence type="ECO:0000256" key="5">
    <source>
        <dbReference type="ARBA" id="ARBA00023237"/>
    </source>
</evidence>
<protein>
    <submittedName>
        <fullName evidence="8">RagB/SusD family nutrient uptake outer membrane protein</fullName>
    </submittedName>
</protein>
<dbReference type="Gene3D" id="1.25.40.390">
    <property type="match status" value="1"/>
</dbReference>
<organism evidence="8 9">
    <name type="scientific">Winogradskyella marincola</name>
    <dbReference type="NCBI Taxonomy" id="3037795"/>
    <lineage>
        <taxon>Bacteria</taxon>
        <taxon>Pseudomonadati</taxon>
        <taxon>Bacteroidota</taxon>
        <taxon>Flavobacteriia</taxon>
        <taxon>Flavobacteriales</taxon>
        <taxon>Flavobacteriaceae</taxon>
        <taxon>Winogradskyella</taxon>
    </lineage>
</organism>
<feature type="chain" id="PRO_5045251105" evidence="6">
    <location>
        <begin position="34"/>
        <end position="543"/>
    </location>
</feature>
<dbReference type="Pfam" id="PF07980">
    <property type="entry name" value="SusD_RagB"/>
    <property type="match status" value="1"/>
</dbReference>
<accession>A0ABT6G465</accession>
<feature type="signal peptide" evidence="6">
    <location>
        <begin position="1"/>
        <end position="33"/>
    </location>
</feature>
<evidence type="ECO:0000259" key="7">
    <source>
        <dbReference type="Pfam" id="PF07980"/>
    </source>
</evidence>
<feature type="domain" description="RagB/SusD" evidence="7">
    <location>
        <begin position="372"/>
        <end position="543"/>
    </location>
</feature>
<keyword evidence="4" id="KW-0472">Membrane</keyword>
<dbReference type="RefSeq" id="WP_278006215.1">
    <property type="nucleotide sequence ID" value="NZ_JARSBN010000007.1"/>
</dbReference>
<keyword evidence="3 6" id="KW-0732">Signal</keyword>